<dbReference type="InterPro" id="IPR040521">
    <property type="entry name" value="KDZ"/>
</dbReference>
<dbReference type="Pfam" id="PF18758">
    <property type="entry name" value="KDZ"/>
    <property type="match status" value="1"/>
</dbReference>
<feature type="domain" description="CxC1-like cysteine cluster associated with KDZ transposases" evidence="3">
    <location>
        <begin position="133"/>
        <end position="228"/>
    </location>
</feature>
<dbReference type="PANTHER" id="PTHR33096">
    <property type="entry name" value="CXC2 DOMAIN-CONTAINING PROTEIN"/>
    <property type="match status" value="1"/>
</dbReference>
<name>A0A2N5SA76_9BASI</name>
<feature type="coiled-coil region" evidence="1">
    <location>
        <begin position="622"/>
        <end position="653"/>
    </location>
</feature>
<dbReference type="EMBL" id="PGCI01000977">
    <property type="protein sequence ID" value="PLW10115.1"/>
    <property type="molecule type" value="Genomic_DNA"/>
</dbReference>
<keyword evidence="1" id="KW-0175">Coiled coil</keyword>
<dbReference type="PANTHER" id="PTHR33096:SF1">
    <property type="entry name" value="CXC1-LIKE CYSTEINE CLUSTER ASSOCIATED WITH KDZ TRANSPOSASES DOMAIN-CONTAINING PROTEIN"/>
    <property type="match status" value="1"/>
</dbReference>
<feature type="compositionally biased region" description="Basic residues" evidence="2">
    <location>
        <begin position="16"/>
        <end position="26"/>
    </location>
</feature>
<evidence type="ECO:0000259" key="3">
    <source>
        <dbReference type="Pfam" id="PF18802"/>
    </source>
</evidence>
<evidence type="ECO:0000256" key="1">
    <source>
        <dbReference type="SAM" id="Coils"/>
    </source>
</evidence>
<feature type="region of interest" description="Disordered" evidence="2">
    <location>
        <begin position="1"/>
        <end position="77"/>
    </location>
</feature>
<proteinExistence type="predicted"/>
<dbReference type="Pfam" id="PF18802">
    <property type="entry name" value="CxC1"/>
    <property type="match status" value="1"/>
</dbReference>
<protein>
    <recommendedName>
        <fullName evidence="3">CxC1-like cysteine cluster associated with KDZ transposases domain-containing protein</fullName>
    </recommendedName>
</protein>
<dbReference type="AlphaFoldDB" id="A0A2N5SA76"/>
<gene>
    <name evidence="4" type="ORF">PCASD_23142</name>
</gene>
<organism evidence="4 5">
    <name type="scientific">Puccinia coronata f. sp. avenae</name>
    <dbReference type="NCBI Taxonomy" id="200324"/>
    <lineage>
        <taxon>Eukaryota</taxon>
        <taxon>Fungi</taxon>
        <taxon>Dikarya</taxon>
        <taxon>Basidiomycota</taxon>
        <taxon>Pucciniomycotina</taxon>
        <taxon>Pucciniomycetes</taxon>
        <taxon>Pucciniales</taxon>
        <taxon>Pucciniaceae</taxon>
        <taxon>Puccinia</taxon>
    </lineage>
</organism>
<feature type="compositionally biased region" description="Acidic residues" evidence="2">
    <location>
        <begin position="56"/>
        <end position="77"/>
    </location>
</feature>
<reference evidence="4 5" key="1">
    <citation type="submission" date="2017-11" db="EMBL/GenBank/DDBJ databases">
        <title>De novo assembly and phasing of dikaryotic genomes from two isolates of Puccinia coronata f. sp. avenae, the causal agent of oat crown rust.</title>
        <authorList>
            <person name="Miller M.E."/>
            <person name="Zhang Y."/>
            <person name="Omidvar V."/>
            <person name="Sperschneider J."/>
            <person name="Schwessinger B."/>
            <person name="Raley C."/>
            <person name="Palmer J.M."/>
            <person name="Garnica D."/>
            <person name="Upadhyaya N."/>
            <person name="Rathjen J."/>
            <person name="Taylor J.M."/>
            <person name="Park R.F."/>
            <person name="Dodds P.N."/>
            <person name="Hirsch C.D."/>
            <person name="Kianian S.F."/>
            <person name="Figueroa M."/>
        </authorList>
    </citation>
    <scope>NUCLEOTIDE SEQUENCE [LARGE SCALE GENOMIC DNA]</scope>
    <source>
        <strain evidence="4">12SD80</strain>
    </source>
</reference>
<evidence type="ECO:0000313" key="4">
    <source>
        <dbReference type="EMBL" id="PLW10115.1"/>
    </source>
</evidence>
<sequence length="921" mass="107009">MRKYPHQTPINGNRTQRLRRAARAARHSQMAARFRAQQQEREVELQSEWDNMRDDDIPETMYPDDDDDDDPDQSETEDDCFWVNLAPEVANPIDTAIQSRIEQHRREAAQFNATSVIRALHPTYMALKNRTKNWTGPDADKSFVNCRCLPSDLTHRMVDLIDIMTFCGCTHDAVRLLQQGYLPGSPLRPQTAFSMRLLIFHNELWKQCHVGAMPFTLALTAWLEPRSERLFAKNTLHARDLRKPFSAAVDIFRQLGDTTDNVIMDALSLHEQQRLAYNACPACFGPEPPNSDQYPDETQNRLIVCLDGNFQHRHHSKASREETIRTPRIFIKQSEVDRMAVDIRMAELREKPPAQADKCTDSHKAADDKRNESTWKGCDDTGLMGCCCRHDSAIYLANIYKSGEQRIFPCALINRLLTAITPNRKIGILYDIGCSLKKFIDLRKLFDEDSGRLAFGTSVFHAYVHNWLCQLDYNPRYNKGWGLSDGEGLERMWSHLSPLVSPLRYATRNHRLAAISHRLKFHNERGIFRLATWLRRKFSNAVQRRLEARTEMAELLDKPNPYSRSGRNYTRGFFARQWKNQRKFHLEHTAEENERRLRLIQLYKDEAILELLRKRLAGPEVFLAAEDQLEDLLNNIARRTEELKEESEELHRSSSSCEGAQRDEEQRLLLLLWGAKSIVAFNKCYNEYVSKFPTHSLADFDGDLTYEVFASLHLDDKFWNDGFYFHSKAPWAVDPDVRAGISAMLILDRIREEFQLIAQELTRAVGWAITHHTHLVSFQEYIKGRYDLLGQNLPSDEEERRVPLDHIDNMDLGGASRRHKMKLILHELVDRTAEHENQMENWSNNVVWLWDRCQLAPNKPNITAWLQVLSAIRRNRENANRAYMDDDVEEAILNDDAGEEANDEWINEQDLTDLQVNVDDN</sequence>
<comment type="caution">
    <text evidence="4">The sequence shown here is derived from an EMBL/GenBank/DDBJ whole genome shotgun (WGS) entry which is preliminary data.</text>
</comment>
<accession>A0A2N5SA76</accession>
<evidence type="ECO:0000313" key="5">
    <source>
        <dbReference type="Proteomes" id="UP000235392"/>
    </source>
</evidence>
<feature type="compositionally biased region" description="Basic and acidic residues" evidence="2">
    <location>
        <begin position="38"/>
        <end position="55"/>
    </location>
</feature>
<evidence type="ECO:0000256" key="2">
    <source>
        <dbReference type="SAM" id="MobiDB-lite"/>
    </source>
</evidence>
<dbReference type="InterPro" id="IPR041320">
    <property type="entry name" value="CxC1"/>
</dbReference>
<dbReference type="Proteomes" id="UP000235392">
    <property type="component" value="Unassembled WGS sequence"/>
</dbReference>